<organism evidence="2 3">
    <name type="scientific">Silvanigrella paludirubra</name>
    <dbReference type="NCBI Taxonomy" id="2499159"/>
    <lineage>
        <taxon>Bacteria</taxon>
        <taxon>Pseudomonadati</taxon>
        <taxon>Bdellovibrionota</taxon>
        <taxon>Oligoflexia</taxon>
        <taxon>Silvanigrellales</taxon>
        <taxon>Silvanigrellaceae</taxon>
        <taxon>Silvanigrella</taxon>
    </lineage>
</organism>
<feature type="transmembrane region" description="Helical" evidence="1">
    <location>
        <begin position="841"/>
        <end position="874"/>
    </location>
</feature>
<accession>A0A6N6VPA7</accession>
<dbReference type="Proteomes" id="UP000437748">
    <property type="component" value="Unassembled WGS sequence"/>
</dbReference>
<evidence type="ECO:0008006" key="4">
    <source>
        <dbReference type="Google" id="ProtNLM"/>
    </source>
</evidence>
<keyword evidence="1" id="KW-0812">Transmembrane</keyword>
<feature type="transmembrane region" description="Helical" evidence="1">
    <location>
        <begin position="508"/>
        <end position="528"/>
    </location>
</feature>
<feature type="transmembrane region" description="Helical" evidence="1">
    <location>
        <begin position="810"/>
        <end position="835"/>
    </location>
</feature>
<comment type="caution">
    <text evidence="2">The sequence shown here is derived from an EMBL/GenBank/DDBJ whole genome shotgun (WGS) entry which is preliminary data.</text>
</comment>
<protein>
    <recommendedName>
        <fullName evidence="4">Phage tail tape measure protein</fullName>
    </recommendedName>
</protein>
<evidence type="ECO:0000313" key="2">
    <source>
        <dbReference type="EMBL" id="KAB8035842.1"/>
    </source>
</evidence>
<reference evidence="2 3" key="1">
    <citation type="submission" date="2019-10" db="EMBL/GenBank/DDBJ databases">
        <title>New species of Slilvanegrellaceae.</title>
        <authorList>
            <person name="Pitt A."/>
            <person name="Hahn M.W."/>
        </authorList>
    </citation>
    <scope>NUCLEOTIDE SEQUENCE [LARGE SCALE GENOMIC DNA]</scope>
    <source>
        <strain evidence="2 3">SP-Ram-0.45-NSY-1</strain>
    </source>
</reference>
<sequence>MTIIQDLQIKIDFVLNEKQLENLEKILHNIKADSLSLGKSHEEINKKLKETANIYAKEIFSKRENLSLNKKLSDSQHKFNETIKQTNKLISSSKDLTKDQLKQFQFKAPVAPRASRQKKEVIVEEVKKVIEEKVQPKVEKKRRTLPDAKLRIQELENNLYSGFLNKSYGVTPAFLKNIENQKPKDNSLKLNLGSNLNKNINSANNSAMNLKSNLNSLNSVFLNATKIKAPPSQIPIQNPVQNIPIAPKVPNFVLEKNSGIVKDLNLKINFDLNDQQLKALENTIHNIKSESLGLGHSHEAINKSIQKNANLYAIATLEADNKLNQLSNSDYEFAEALKQSNLGMYEDIKLKSIQAKEGSKVYQINNKLIESQKRYNDLKRQGANFTSFSDFLKKEALVEKQIQDQNNKNLLKKIILYKDLSTQVATTGNRIAQSNQTINKSLSSANYRINNFSDNLRNFTSQLMFVNPATMSFAFALQGFGQMFKSLSVIAQNSTDIVKKSIASLQQIIFGLGVAAAGAAGSVAYISLSTAKYAEDIKKNSEIIGMSADEYQRISYAAKISGINQQEMASSMSGLFQALKSNKDGTLSEVQERFINLGVALKKSNGEARNVSEILSDVADKFSKIDSPVKRATLAAELFGEGGRKMLPFLSEGSEKLRQLGIEAELTGNVLSDEQVSKLVILQNSYRRLTSMLHGLKLSIGMSLIPFMSNVIRRLSDWYEANGMIIRQNLSAFFKNVADGLGRFAQLIRNTYNVITGFAESLNKIGISLSFIAKILLLFGSWKLFGIIGNILLGKSATGFFGFLASKFKWLYAVISGLFTSIATFATTLITVFGSSGLTGVLIFLGDVILGILAAIFTVPVLVGLAVAGIFLLIQDFLTWMEGGDSLFKRIFGDWEPAKKKIEEFTDKVKLFFKNMWLDIKNFFIDKFINPIKEHGLVGIAEGFVNLFLKICEIVSKFTLYLLDKLIDLGSYLFDFIANSAPKLFSYICDKIKEIWNFLKPYLKTFFNWLIYSTLDGFKFVGDKIFNAFSKIVDDIKKIFLGLFDWLGSKLNKGWDAFNNFLGLSNPFGLSKGNSYVIKAIRDENAKLKIIEEKEPSNKNLDNSLGFSSGIPRLNNNINNTNKNVNFNIQSPLNLNVSSNSDPQEIASMVQKTWTENWEYQMRIANDNIYRG</sequence>
<feature type="transmembrane region" description="Helical" evidence="1">
    <location>
        <begin position="765"/>
        <end position="789"/>
    </location>
</feature>
<dbReference type="AlphaFoldDB" id="A0A6N6VPA7"/>
<evidence type="ECO:0000256" key="1">
    <source>
        <dbReference type="SAM" id="Phobius"/>
    </source>
</evidence>
<evidence type="ECO:0000313" key="3">
    <source>
        <dbReference type="Proteomes" id="UP000437748"/>
    </source>
</evidence>
<gene>
    <name evidence="2" type="ORF">GCL60_16565</name>
</gene>
<keyword evidence="1" id="KW-1133">Transmembrane helix</keyword>
<dbReference type="EMBL" id="WFLM01000009">
    <property type="protein sequence ID" value="KAB8035842.1"/>
    <property type="molecule type" value="Genomic_DNA"/>
</dbReference>
<keyword evidence="1" id="KW-0472">Membrane</keyword>
<proteinExistence type="predicted"/>
<dbReference type="RefSeq" id="WP_153421867.1">
    <property type="nucleotide sequence ID" value="NZ_WFLM01000009.1"/>
</dbReference>
<name>A0A6N6VPA7_9BACT</name>
<keyword evidence="3" id="KW-1185">Reference proteome</keyword>
<dbReference type="OrthoDB" id="8019720at2"/>